<reference evidence="1" key="1">
    <citation type="submission" date="2014-09" db="EMBL/GenBank/DDBJ databases">
        <authorList>
            <person name="Magalhaes I.L.F."/>
            <person name="Oliveira U."/>
            <person name="Santos F.R."/>
            <person name="Vidigal T.H.D.A."/>
            <person name="Brescovit A.D."/>
            <person name="Santos A.J."/>
        </authorList>
    </citation>
    <scope>NUCLEOTIDE SEQUENCE</scope>
    <source>
        <tissue evidence="1">Shoot tissue taken approximately 20 cm above the soil surface</tissue>
    </source>
</reference>
<proteinExistence type="predicted"/>
<accession>A0A0A9F6H2</accession>
<evidence type="ECO:0000313" key="1">
    <source>
        <dbReference type="EMBL" id="JAE06814.1"/>
    </source>
</evidence>
<organism evidence="1">
    <name type="scientific">Arundo donax</name>
    <name type="common">Giant reed</name>
    <name type="synonym">Donax arundinaceus</name>
    <dbReference type="NCBI Taxonomy" id="35708"/>
    <lineage>
        <taxon>Eukaryota</taxon>
        <taxon>Viridiplantae</taxon>
        <taxon>Streptophyta</taxon>
        <taxon>Embryophyta</taxon>
        <taxon>Tracheophyta</taxon>
        <taxon>Spermatophyta</taxon>
        <taxon>Magnoliopsida</taxon>
        <taxon>Liliopsida</taxon>
        <taxon>Poales</taxon>
        <taxon>Poaceae</taxon>
        <taxon>PACMAD clade</taxon>
        <taxon>Arundinoideae</taxon>
        <taxon>Arundineae</taxon>
        <taxon>Arundo</taxon>
    </lineage>
</organism>
<sequence>MPLETVSLSKMSSLLLEGVQHNGTTVGNSPTVFLSNIMTQLKPEETNTTYFTVVLGCRPNK</sequence>
<dbReference type="AlphaFoldDB" id="A0A0A9F6H2"/>
<name>A0A0A9F6H2_ARUDO</name>
<protein>
    <submittedName>
        <fullName evidence="1">Uncharacterized protein</fullName>
    </submittedName>
</protein>
<dbReference type="EMBL" id="GBRH01191082">
    <property type="protein sequence ID" value="JAE06814.1"/>
    <property type="molecule type" value="Transcribed_RNA"/>
</dbReference>
<reference evidence="1" key="2">
    <citation type="journal article" date="2015" name="Data Brief">
        <title>Shoot transcriptome of the giant reed, Arundo donax.</title>
        <authorList>
            <person name="Barrero R.A."/>
            <person name="Guerrero F.D."/>
            <person name="Moolhuijzen P."/>
            <person name="Goolsby J.A."/>
            <person name="Tidwell J."/>
            <person name="Bellgard S.E."/>
            <person name="Bellgard M.I."/>
        </authorList>
    </citation>
    <scope>NUCLEOTIDE SEQUENCE</scope>
    <source>
        <tissue evidence="1">Shoot tissue taken approximately 20 cm above the soil surface</tissue>
    </source>
</reference>